<dbReference type="PROSITE" id="PS50928">
    <property type="entry name" value="ABC_TM1"/>
    <property type="match status" value="1"/>
</dbReference>
<feature type="transmembrane region" description="Helical" evidence="7">
    <location>
        <begin position="12"/>
        <end position="30"/>
    </location>
</feature>
<keyword evidence="6 7" id="KW-0472">Membrane</keyword>
<keyword evidence="5 7" id="KW-1133">Transmembrane helix</keyword>
<evidence type="ECO:0000256" key="4">
    <source>
        <dbReference type="ARBA" id="ARBA00022692"/>
    </source>
</evidence>
<feature type="transmembrane region" description="Helical" evidence="7">
    <location>
        <begin position="282"/>
        <end position="308"/>
    </location>
</feature>
<evidence type="ECO:0000256" key="5">
    <source>
        <dbReference type="ARBA" id="ARBA00022989"/>
    </source>
</evidence>
<dbReference type="PANTHER" id="PTHR43163:SF6">
    <property type="entry name" value="DIPEPTIDE TRANSPORT SYSTEM PERMEASE PROTEIN DPPB-RELATED"/>
    <property type="match status" value="1"/>
</dbReference>
<dbReference type="InterPro" id="IPR035906">
    <property type="entry name" value="MetI-like_sf"/>
</dbReference>
<feature type="transmembrane region" description="Helical" evidence="7">
    <location>
        <begin position="169"/>
        <end position="192"/>
    </location>
</feature>
<evidence type="ECO:0000313" key="9">
    <source>
        <dbReference type="EMBL" id="RHF84952.1"/>
    </source>
</evidence>
<evidence type="ECO:0000256" key="3">
    <source>
        <dbReference type="ARBA" id="ARBA00022475"/>
    </source>
</evidence>
<dbReference type="Pfam" id="PF19300">
    <property type="entry name" value="BPD_transp_1_N"/>
    <property type="match status" value="1"/>
</dbReference>
<feature type="transmembrane region" description="Helical" evidence="7">
    <location>
        <begin position="99"/>
        <end position="122"/>
    </location>
</feature>
<evidence type="ECO:0000256" key="7">
    <source>
        <dbReference type="RuleBase" id="RU363032"/>
    </source>
</evidence>
<evidence type="ECO:0000256" key="2">
    <source>
        <dbReference type="ARBA" id="ARBA00022448"/>
    </source>
</evidence>
<dbReference type="PANTHER" id="PTHR43163">
    <property type="entry name" value="DIPEPTIDE TRANSPORT SYSTEM PERMEASE PROTEIN DPPB-RELATED"/>
    <property type="match status" value="1"/>
</dbReference>
<evidence type="ECO:0000313" key="10">
    <source>
        <dbReference type="Proteomes" id="UP000284579"/>
    </source>
</evidence>
<comment type="subcellular location">
    <subcellularLocation>
        <location evidence="1 7">Cell membrane</location>
        <topology evidence="1 7">Multi-pass membrane protein</topology>
    </subcellularLocation>
</comment>
<dbReference type="RefSeq" id="WP_118198633.1">
    <property type="nucleotide sequence ID" value="NZ_QRHO01000003.1"/>
</dbReference>
<feature type="domain" description="ABC transmembrane type-1" evidence="8">
    <location>
        <begin position="95"/>
        <end position="305"/>
    </location>
</feature>
<dbReference type="InterPro" id="IPR045621">
    <property type="entry name" value="BPD_transp_1_N"/>
</dbReference>
<dbReference type="GO" id="GO:0005886">
    <property type="term" value="C:plasma membrane"/>
    <property type="evidence" value="ECO:0007669"/>
    <property type="project" value="UniProtKB-SubCell"/>
</dbReference>
<comment type="caution">
    <text evidence="9">The sequence shown here is derived from an EMBL/GenBank/DDBJ whole genome shotgun (WGS) entry which is preliminary data.</text>
</comment>
<dbReference type="CDD" id="cd06261">
    <property type="entry name" value="TM_PBP2"/>
    <property type="match status" value="1"/>
</dbReference>
<feature type="transmembrane region" description="Helical" evidence="7">
    <location>
        <begin position="134"/>
        <end position="157"/>
    </location>
</feature>
<dbReference type="EMBL" id="QRHO01000003">
    <property type="protein sequence ID" value="RHF84952.1"/>
    <property type="molecule type" value="Genomic_DNA"/>
</dbReference>
<comment type="similarity">
    <text evidence="7">Belongs to the binding-protein-dependent transport system permease family.</text>
</comment>
<name>A0A3R6FMW2_9FIRM</name>
<reference evidence="9 10" key="1">
    <citation type="submission" date="2018-08" db="EMBL/GenBank/DDBJ databases">
        <title>A genome reference for cultivated species of the human gut microbiota.</title>
        <authorList>
            <person name="Zou Y."/>
            <person name="Xue W."/>
            <person name="Luo G."/>
        </authorList>
    </citation>
    <scope>NUCLEOTIDE SEQUENCE [LARGE SCALE GENOMIC DNA]</scope>
    <source>
        <strain evidence="9 10">AM23-3</strain>
    </source>
</reference>
<dbReference type="AlphaFoldDB" id="A0A3R6FMW2"/>
<evidence type="ECO:0000256" key="6">
    <source>
        <dbReference type="ARBA" id="ARBA00023136"/>
    </source>
</evidence>
<dbReference type="GO" id="GO:0055085">
    <property type="term" value="P:transmembrane transport"/>
    <property type="evidence" value="ECO:0007669"/>
    <property type="project" value="InterPro"/>
</dbReference>
<keyword evidence="2 7" id="KW-0813">Transport</keyword>
<dbReference type="Gene3D" id="1.10.3720.10">
    <property type="entry name" value="MetI-like"/>
    <property type="match status" value="1"/>
</dbReference>
<dbReference type="Pfam" id="PF00528">
    <property type="entry name" value="BPD_transp_1"/>
    <property type="match status" value="1"/>
</dbReference>
<dbReference type="InterPro" id="IPR000515">
    <property type="entry name" value="MetI-like"/>
</dbReference>
<gene>
    <name evidence="9" type="ORF">DW656_03970</name>
</gene>
<accession>A0A3R6FMW2</accession>
<organism evidence="9 10">
    <name type="scientific">Coprococcus comes</name>
    <dbReference type="NCBI Taxonomy" id="410072"/>
    <lineage>
        <taxon>Bacteria</taxon>
        <taxon>Bacillati</taxon>
        <taxon>Bacillota</taxon>
        <taxon>Clostridia</taxon>
        <taxon>Lachnospirales</taxon>
        <taxon>Lachnospiraceae</taxon>
        <taxon>Coprococcus</taxon>
    </lineage>
</organism>
<evidence type="ECO:0000256" key="1">
    <source>
        <dbReference type="ARBA" id="ARBA00004651"/>
    </source>
</evidence>
<dbReference type="SUPFAM" id="SSF161098">
    <property type="entry name" value="MetI-like"/>
    <property type="match status" value="1"/>
</dbReference>
<sequence length="321" mass="35669">MIRYIGKRVLKIIPVLLVVTVISFFVTHLMPGDPVKLLLGDHASKEQILSMQQQLNLDKPLLVQFRIWFMNLLHGDLGESLFGNQPVLQMIITRMEPTVLLAVYGQVVGMFIGISLGIIAAFNHGKWADKLSIAISLAGISAPSFWVAIMMIEIFAVKLGWLPVCGYKTIAEVGLIGTLKYLVLPGTTIAFMQCGQIARMTRSAMLDILNKEYLRTARAKGVPEKVVIMKHALKNAMLPIITVSGFSLAVLLGGTWIVETIFNIPGTGNMAINAIMRRDYPLIQGSMIFIATIYLLVNLLVDILYCVFDPKVRYQYEEEGK</sequence>
<dbReference type="Proteomes" id="UP000284579">
    <property type="component" value="Unassembled WGS sequence"/>
</dbReference>
<keyword evidence="4 7" id="KW-0812">Transmembrane</keyword>
<evidence type="ECO:0000259" key="8">
    <source>
        <dbReference type="PROSITE" id="PS50928"/>
    </source>
</evidence>
<protein>
    <submittedName>
        <fullName evidence="9">ABC transporter permease</fullName>
    </submittedName>
</protein>
<keyword evidence="3" id="KW-1003">Cell membrane</keyword>
<proteinExistence type="inferred from homology"/>
<feature type="transmembrane region" description="Helical" evidence="7">
    <location>
        <begin position="238"/>
        <end position="262"/>
    </location>
</feature>